<evidence type="ECO:0000256" key="11">
    <source>
        <dbReference type="SAM" id="SignalP"/>
    </source>
</evidence>
<evidence type="ECO:0000256" key="4">
    <source>
        <dbReference type="ARBA" id="ARBA00022617"/>
    </source>
</evidence>
<reference evidence="12 13" key="1">
    <citation type="journal article" date="2013" name="Proc. Natl. Acad. Sci. U.S.A.">
        <title>Fine-scale variation in meiotic recombination in Mimulus inferred from population shotgun sequencing.</title>
        <authorList>
            <person name="Hellsten U."/>
            <person name="Wright K.M."/>
            <person name="Jenkins J."/>
            <person name="Shu S."/>
            <person name="Yuan Y."/>
            <person name="Wessler S.R."/>
            <person name="Schmutz J."/>
            <person name="Willis J.H."/>
            <person name="Rokhsar D.S."/>
        </authorList>
    </citation>
    <scope>NUCLEOTIDE SEQUENCE [LARGE SCALE GENOMIC DNA]</scope>
    <source>
        <strain evidence="13">cv. DUN x IM62</strain>
    </source>
</reference>
<dbReference type="InterPro" id="IPR001128">
    <property type="entry name" value="Cyt_P450"/>
</dbReference>
<dbReference type="SUPFAM" id="SSF48264">
    <property type="entry name" value="Cytochrome P450"/>
    <property type="match status" value="1"/>
</dbReference>
<comment type="subcellular location">
    <subcellularLocation>
        <location evidence="2">Membrane</location>
        <topology evidence="2">Single-pass membrane protein</topology>
    </subcellularLocation>
</comment>
<dbReference type="STRING" id="4155.A0A022QGL5"/>
<feature type="binding site" description="axial binding residue" evidence="9">
    <location>
        <position position="437"/>
    </location>
    <ligand>
        <name>heme</name>
        <dbReference type="ChEBI" id="CHEBI:30413"/>
    </ligand>
    <ligandPart>
        <name>Fe</name>
        <dbReference type="ChEBI" id="CHEBI:18248"/>
    </ligandPart>
</feature>
<evidence type="ECO:0000256" key="2">
    <source>
        <dbReference type="ARBA" id="ARBA00004167"/>
    </source>
</evidence>
<accession>A0A022QGL5</accession>
<keyword evidence="11" id="KW-0732">Signal</keyword>
<dbReference type="PANTHER" id="PTHR47955:SF15">
    <property type="entry name" value="CYTOCHROME P450 71A2-LIKE"/>
    <property type="match status" value="1"/>
</dbReference>
<protein>
    <recommendedName>
        <fullName evidence="14">Cytochrome P450</fullName>
    </recommendedName>
</protein>
<dbReference type="CDD" id="cd11072">
    <property type="entry name" value="CYP71-like"/>
    <property type="match status" value="1"/>
</dbReference>
<gene>
    <name evidence="12" type="ORF">MIMGU_mgv1a005161mg</name>
</gene>
<dbReference type="GO" id="GO:0004497">
    <property type="term" value="F:monooxygenase activity"/>
    <property type="evidence" value="ECO:0007669"/>
    <property type="project" value="UniProtKB-KW"/>
</dbReference>
<evidence type="ECO:0000256" key="6">
    <source>
        <dbReference type="ARBA" id="ARBA00023002"/>
    </source>
</evidence>
<dbReference type="GO" id="GO:0005506">
    <property type="term" value="F:iron ion binding"/>
    <property type="evidence" value="ECO:0007669"/>
    <property type="project" value="InterPro"/>
</dbReference>
<dbReference type="PRINTS" id="PR00385">
    <property type="entry name" value="P450"/>
</dbReference>
<evidence type="ECO:0000256" key="10">
    <source>
        <dbReference type="RuleBase" id="RU000461"/>
    </source>
</evidence>
<dbReference type="GO" id="GO:0016705">
    <property type="term" value="F:oxidoreductase activity, acting on paired donors, with incorporation or reduction of molecular oxygen"/>
    <property type="evidence" value="ECO:0007669"/>
    <property type="project" value="InterPro"/>
</dbReference>
<evidence type="ECO:0000256" key="5">
    <source>
        <dbReference type="ARBA" id="ARBA00022723"/>
    </source>
</evidence>
<keyword evidence="8 10" id="KW-0503">Monooxygenase</keyword>
<dbReference type="Pfam" id="PF00067">
    <property type="entry name" value="p450"/>
    <property type="match status" value="1"/>
</dbReference>
<dbReference type="Gene3D" id="1.10.630.10">
    <property type="entry name" value="Cytochrome P450"/>
    <property type="match status" value="1"/>
</dbReference>
<dbReference type="AlphaFoldDB" id="A0A022QGL5"/>
<comment type="similarity">
    <text evidence="3 10">Belongs to the cytochrome P450 family.</text>
</comment>
<name>A0A022QGL5_ERYGU</name>
<evidence type="ECO:0000313" key="12">
    <source>
        <dbReference type="EMBL" id="EYU25650.1"/>
    </source>
</evidence>
<proteinExistence type="inferred from homology"/>
<dbReference type="PROSITE" id="PS00086">
    <property type="entry name" value="CYTOCHROME_P450"/>
    <property type="match status" value="1"/>
</dbReference>
<evidence type="ECO:0000313" key="13">
    <source>
        <dbReference type="Proteomes" id="UP000030748"/>
    </source>
</evidence>
<keyword evidence="13" id="KW-1185">Reference proteome</keyword>
<evidence type="ECO:0000256" key="1">
    <source>
        <dbReference type="ARBA" id="ARBA00001971"/>
    </source>
</evidence>
<comment type="cofactor">
    <cofactor evidence="1 9">
        <name>heme</name>
        <dbReference type="ChEBI" id="CHEBI:30413"/>
    </cofactor>
</comment>
<keyword evidence="5 9" id="KW-0479">Metal-binding</keyword>
<keyword evidence="6 10" id="KW-0560">Oxidoreductase</keyword>
<evidence type="ECO:0000256" key="7">
    <source>
        <dbReference type="ARBA" id="ARBA00023004"/>
    </source>
</evidence>
<evidence type="ECO:0000256" key="9">
    <source>
        <dbReference type="PIRSR" id="PIRSR602401-1"/>
    </source>
</evidence>
<dbReference type="GO" id="GO:0020037">
    <property type="term" value="F:heme binding"/>
    <property type="evidence" value="ECO:0007669"/>
    <property type="project" value="InterPro"/>
</dbReference>
<dbReference type="InterPro" id="IPR017972">
    <property type="entry name" value="Cyt_P450_CS"/>
</dbReference>
<dbReference type="EMBL" id="KI631928">
    <property type="protein sequence ID" value="EYU25650.1"/>
    <property type="molecule type" value="Genomic_DNA"/>
</dbReference>
<dbReference type="eggNOG" id="KOG0156">
    <property type="taxonomic scope" value="Eukaryota"/>
</dbReference>
<dbReference type="FunFam" id="1.10.630.10:FF:000011">
    <property type="entry name" value="Cytochrome P450 83B1"/>
    <property type="match status" value="1"/>
</dbReference>
<evidence type="ECO:0000256" key="3">
    <source>
        <dbReference type="ARBA" id="ARBA00010617"/>
    </source>
</evidence>
<dbReference type="GO" id="GO:0016491">
    <property type="term" value="F:oxidoreductase activity"/>
    <property type="evidence" value="ECO:0000318"/>
    <property type="project" value="GO_Central"/>
</dbReference>
<dbReference type="InterPro" id="IPR036396">
    <property type="entry name" value="Cyt_P450_sf"/>
</dbReference>
<dbReference type="GO" id="GO:0016020">
    <property type="term" value="C:membrane"/>
    <property type="evidence" value="ECO:0007669"/>
    <property type="project" value="UniProtKB-SubCell"/>
</dbReference>
<dbReference type="PANTHER" id="PTHR47955">
    <property type="entry name" value="CYTOCHROME P450 FAMILY 71 PROTEIN"/>
    <property type="match status" value="1"/>
</dbReference>
<keyword evidence="7 9" id="KW-0408">Iron</keyword>
<dbReference type="InterPro" id="IPR002401">
    <property type="entry name" value="Cyt_P450_E_grp-I"/>
</dbReference>
<dbReference type="PRINTS" id="PR00463">
    <property type="entry name" value="EP450I"/>
</dbReference>
<dbReference type="Proteomes" id="UP000030748">
    <property type="component" value="Unassembled WGS sequence"/>
</dbReference>
<evidence type="ECO:0000256" key="8">
    <source>
        <dbReference type="ARBA" id="ARBA00023033"/>
    </source>
</evidence>
<evidence type="ECO:0008006" key="14">
    <source>
        <dbReference type="Google" id="ProtNLM"/>
    </source>
</evidence>
<keyword evidence="4 9" id="KW-0349">Heme</keyword>
<organism evidence="12 13">
    <name type="scientific">Erythranthe guttata</name>
    <name type="common">Yellow monkey flower</name>
    <name type="synonym">Mimulus guttatus</name>
    <dbReference type="NCBI Taxonomy" id="4155"/>
    <lineage>
        <taxon>Eukaryota</taxon>
        <taxon>Viridiplantae</taxon>
        <taxon>Streptophyta</taxon>
        <taxon>Embryophyta</taxon>
        <taxon>Tracheophyta</taxon>
        <taxon>Spermatophyta</taxon>
        <taxon>Magnoliopsida</taxon>
        <taxon>eudicotyledons</taxon>
        <taxon>Gunneridae</taxon>
        <taxon>Pentapetalae</taxon>
        <taxon>asterids</taxon>
        <taxon>lamiids</taxon>
        <taxon>Lamiales</taxon>
        <taxon>Phrymaceae</taxon>
        <taxon>Erythranthe</taxon>
    </lineage>
</organism>
<feature type="signal peptide" evidence="11">
    <location>
        <begin position="1"/>
        <end position="22"/>
    </location>
</feature>
<feature type="chain" id="PRO_5001507222" description="Cytochrome P450" evidence="11">
    <location>
        <begin position="23"/>
        <end position="495"/>
    </location>
</feature>
<sequence>MVGANYLALFLIFLYKWQSCNNQQAKKRLPPSPKKLPVIGNLHQVGPSPHRSLQSLSTKHGPLMLLRFGRVPVLVVSSADAAREIMKNQDSIFSNRPKLAIPNRIFYGSKDVVFAPYGDYWRKMRGICVNQLMSPKRVQSFRSVREQETCLMVENIGRLSDSNSVVNLSDMLALLANDVLCRVALGRKYSNSDKGKEFKNMLTEEVEMLGTFCVGDYIPWLAWIDRVSGLNGKVEKLAKWFDRFLESVLEEHRSIDVGGTSKDFVDILLEIQQENEKDGISTIGDDAIKAILLNMFADGTDTTYSVMEWTMAELLKHPNTMEKLQKEVREAAGNKEEITEDDLEKLHYLKAVFKESLRLHVPVPLLVTRESTQDTKVMGYDVTAGTQVIVNAWSIGRDPLLWKNPEDFNPERFLDNNIDFRGMHFELIPFGAGRRGCPGIAYATVLNELAIAKLVHKFNFDLPDQAKKNDLDVSESAGITAHLKFPLLVVATHYT</sequence>